<gene>
    <name evidence="1" type="ORF">BON30_35850</name>
</gene>
<dbReference type="Proteomes" id="UP000182229">
    <property type="component" value="Unassembled WGS sequence"/>
</dbReference>
<comment type="caution">
    <text evidence="1">The sequence shown here is derived from an EMBL/GenBank/DDBJ whole genome shotgun (WGS) entry which is preliminary data.</text>
</comment>
<organism evidence="1 2">
    <name type="scientific">Cystobacter ferrugineus</name>
    <dbReference type="NCBI Taxonomy" id="83449"/>
    <lineage>
        <taxon>Bacteria</taxon>
        <taxon>Pseudomonadati</taxon>
        <taxon>Myxococcota</taxon>
        <taxon>Myxococcia</taxon>
        <taxon>Myxococcales</taxon>
        <taxon>Cystobacterineae</taxon>
        <taxon>Archangiaceae</taxon>
        <taxon>Cystobacter</taxon>
    </lineage>
</organism>
<keyword evidence="2" id="KW-1185">Reference proteome</keyword>
<dbReference type="EMBL" id="MPIN01000012">
    <property type="protein sequence ID" value="OJH35978.1"/>
    <property type="molecule type" value="Genomic_DNA"/>
</dbReference>
<dbReference type="AlphaFoldDB" id="A0A1L9B132"/>
<protein>
    <submittedName>
        <fullName evidence="1">Uncharacterized protein</fullName>
    </submittedName>
</protein>
<reference evidence="2" key="1">
    <citation type="submission" date="2016-11" db="EMBL/GenBank/DDBJ databases">
        <authorList>
            <person name="Shukria A."/>
            <person name="Stevens D.C."/>
        </authorList>
    </citation>
    <scope>NUCLEOTIDE SEQUENCE [LARGE SCALE GENOMIC DNA]</scope>
    <source>
        <strain evidence="2">Cbfe23</strain>
    </source>
</reference>
<dbReference type="RefSeq" id="WP_071903004.1">
    <property type="nucleotide sequence ID" value="NZ_MPIN01000012.1"/>
</dbReference>
<evidence type="ECO:0000313" key="1">
    <source>
        <dbReference type="EMBL" id="OJH35978.1"/>
    </source>
</evidence>
<reference evidence="1 2" key="2">
    <citation type="submission" date="2016-12" db="EMBL/GenBank/DDBJ databases">
        <title>Draft Genome Sequence of Cystobacter ferrugineus Strain Cbfe23.</title>
        <authorList>
            <person name="Akbar S."/>
            <person name="Dowd S.E."/>
            <person name="Stevens D.C."/>
        </authorList>
    </citation>
    <scope>NUCLEOTIDE SEQUENCE [LARGE SCALE GENOMIC DNA]</scope>
    <source>
        <strain evidence="1 2">Cbfe23</strain>
    </source>
</reference>
<sequence>MLVLLRERATPAYRVRDLTVPYMHPSWRVALLREGTPFIAVGCVSVLAPVFFCYGLQGLEQDPQVVLRERPPEVAEGVAVIEWAIQEVFNYEPLSPEEALTVVPDVEIEHCPPGGSTLLAALISNDLNHYV</sequence>
<evidence type="ECO:0000313" key="2">
    <source>
        <dbReference type="Proteomes" id="UP000182229"/>
    </source>
</evidence>
<proteinExistence type="predicted"/>
<accession>A0A1L9B132</accession>
<dbReference type="OrthoDB" id="5519104at2"/>
<name>A0A1L9B132_9BACT</name>